<feature type="domain" description="DUF6594" evidence="3">
    <location>
        <begin position="67"/>
        <end position="306"/>
    </location>
</feature>
<dbReference type="OrthoDB" id="3546297at2759"/>
<feature type="transmembrane region" description="Helical" evidence="2">
    <location>
        <begin position="294"/>
        <end position="311"/>
    </location>
</feature>
<feature type="region of interest" description="Disordered" evidence="1">
    <location>
        <begin position="58"/>
        <end position="82"/>
    </location>
</feature>
<dbReference type="Pfam" id="PF20237">
    <property type="entry name" value="DUF6594"/>
    <property type="match status" value="1"/>
</dbReference>
<evidence type="ECO:0000256" key="2">
    <source>
        <dbReference type="SAM" id="Phobius"/>
    </source>
</evidence>
<keyword evidence="2" id="KW-0812">Transmembrane</keyword>
<feature type="transmembrane region" description="Helical" evidence="2">
    <location>
        <begin position="323"/>
        <end position="347"/>
    </location>
</feature>
<dbReference type="EMBL" id="KV748904">
    <property type="protein sequence ID" value="OCL12224.1"/>
    <property type="molecule type" value="Genomic_DNA"/>
</dbReference>
<dbReference type="AlphaFoldDB" id="A0A8E2JWI3"/>
<protein>
    <recommendedName>
        <fullName evidence="3">DUF6594 domain-containing protein</fullName>
    </recommendedName>
</protein>
<accession>A0A8E2JWI3</accession>
<reference evidence="4 5" key="1">
    <citation type="journal article" date="2016" name="Nat. Commun.">
        <title>Ectomycorrhizal ecology is imprinted in the genome of the dominant symbiotic fungus Cenococcum geophilum.</title>
        <authorList>
            <consortium name="DOE Joint Genome Institute"/>
            <person name="Peter M."/>
            <person name="Kohler A."/>
            <person name="Ohm R.A."/>
            <person name="Kuo A."/>
            <person name="Krutzmann J."/>
            <person name="Morin E."/>
            <person name="Arend M."/>
            <person name="Barry K.W."/>
            <person name="Binder M."/>
            <person name="Choi C."/>
            <person name="Clum A."/>
            <person name="Copeland A."/>
            <person name="Grisel N."/>
            <person name="Haridas S."/>
            <person name="Kipfer T."/>
            <person name="LaButti K."/>
            <person name="Lindquist E."/>
            <person name="Lipzen A."/>
            <person name="Maire R."/>
            <person name="Meier B."/>
            <person name="Mihaltcheva S."/>
            <person name="Molinier V."/>
            <person name="Murat C."/>
            <person name="Poggeler S."/>
            <person name="Quandt C.A."/>
            <person name="Sperisen C."/>
            <person name="Tritt A."/>
            <person name="Tisserant E."/>
            <person name="Crous P.W."/>
            <person name="Henrissat B."/>
            <person name="Nehls U."/>
            <person name="Egli S."/>
            <person name="Spatafora J.W."/>
            <person name="Grigoriev I.V."/>
            <person name="Martin F.M."/>
        </authorList>
    </citation>
    <scope>NUCLEOTIDE SEQUENCE [LARGE SCALE GENOMIC DNA]</scope>
    <source>
        <strain evidence="4 5">CBS 207.34</strain>
    </source>
</reference>
<gene>
    <name evidence="4" type="ORF">AOQ84DRAFT_386277</name>
</gene>
<evidence type="ECO:0000256" key="1">
    <source>
        <dbReference type="SAM" id="MobiDB-lite"/>
    </source>
</evidence>
<evidence type="ECO:0000313" key="5">
    <source>
        <dbReference type="Proteomes" id="UP000250140"/>
    </source>
</evidence>
<keyword evidence="5" id="KW-1185">Reference proteome</keyword>
<keyword evidence="2" id="KW-1133">Transmembrane helix</keyword>
<feature type="transmembrane region" description="Helical" evidence="2">
    <location>
        <begin position="265"/>
        <end position="282"/>
    </location>
</feature>
<name>A0A8E2JWI3_9PEZI</name>
<organism evidence="4 5">
    <name type="scientific">Glonium stellatum</name>
    <dbReference type="NCBI Taxonomy" id="574774"/>
    <lineage>
        <taxon>Eukaryota</taxon>
        <taxon>Fungi</taxon>
        <taxon>Dikarya</taxon>
        <taxon>Ascomycota</taxon>
        <taxon>Pezizomycotina</taxon>
        <taxon>Dothideomycetes</taxon>
        <taxon>Pleosporomycetidae</taxon>
        <taxon>Gloniales</taxon>
        <taxon>Gloniaceae</taxon>
        <taxon>Glonium</taxon>
    </lineage>
</organism>
<sequence length="360" mass="39583">MANTTQSEKSPEVAVSDNAQPAIAIPFPPSYRTWEDYDAVVKKRMSDWPQYNNDTAVKTELSNRHQSSNDSTNKKRPTDWPQSSDDVVRIILQHNILNTRAILYKDYMTGLVFESTADGQSQIQLHVDQYLKAEQNYKTFNQIHGTNSIFIQSSINSPLTEAAAHIATVEAFEKLQDVDPHPVRKETIEKAHRDLNALYTKSFIQPINTSNQIRLVMDKYYSGPVGKAAGRAVYHAFLHRFIMAVSGGLALIVPMLIMTLHPTKLTALLTTSVFVIAIAGGFSWPEKNSEDLNIIVYTAAYAAVLVVFVGTANPAGGLSNSTIGAIVAGVVGSIVGLALVLITTPALKEELTKRLSRGRK</sequence>
<feature type="transmembrane region" description="Helical" evidence="2">
    <location>
        <begin position="241"/>
        <end position="259"/>
    </location>
</feature>
<feature type="region of interest" description="Disordered" evidence="1">
    <location>
        <begin position="1"/>
        <end position="30"/>
    </location>
</feature>
<evidence type="ECO:0000259" key="3">
    <source>
        <dbReference type="Pfam" id="PF20237"/>
    </source>
</evidence>
<evidence type="ECO:0000313" key="4">
    <source>
        <dbReference type="EMBL" id="OCL12224.1"/>
    </source>
</evidence>
<dbReference type="InterPro" id="IPR046529">
    <property type="entry name" value="DUF6594"/>
</dbReference>
<dbReference type="Proteomes" id="UP000250140">
    <property type="component" value="Unassembled WGS sequence"/>
</dbReference>
<keyword evidence="2" id="KW-0472">Membrane</keyword>
<proteinExistence type="predicted"/>